<evidence type="ECO:0000313" key="8">
    <source>
        <dbReference type="EMBL" id="KAE9201775.1"/>
    </source>
</evidence>
<dbReference type="EMBL" id="QXFX01001560">
    <property type="protein sequence ID" value="KAE9088273.1"/>
    <property type="molecule type" value="Genomic_DNA"/>
</dbReference>
<name>A0A6A3WJ41_9STRA</name>
<dbReference type="Proteomes" id="UP000437068">
    <property type="component" value="Unassembled WGS sequence"/>
</dbReference>
<dbReference type="EMBL" id="QXGD01001644">
    <property type="protein sequence ID" value="KAE9201775.1"/>
    <property type="molecule type" value="Genomic_DNA"/>
</dbReference>
<dbReference type="Proteomes" id="UP000440732">
    <property type="component" value="Unassembled WGS sequence"/>
</dbReference>
<feature type="chain" id="PRO_5036380815" description="RxLR effector protein" evidence="2">
    <location>
        <begin position="31"/>
        <end position="99"/>
    </location>
</feature>
<comment type="caution">
    <text evidence="7">The sequence shown here is derived from an EMBL/GenBank/DDBJ whole genome shotgun (WGS) entry which is preliminary data.</text>
</comment>
<evidence type="ECO:0000256" key="1">
    <source>
        <dbReference type="SAM" id="MobiDB-lite"/>
    </source>
</evidence>
<evidence type="ECO:0000313" key="5">
    <source>
        <dbReference type="EMBL" id="KAE9088273.1"/>
    </source>
</evidence>
<evidence type="ECO:0000313" key="4">
    <source>
        <dbReference type="EMBL" id="KAE9087861.1"/>
    </source>
</evidence>
<evidence type="ECO:0008006" key="17">
    <source>
        <dbReference type="Google" id="ProtNLM"/>
    </source>
</evidence>
<evidence type="ECO:0000313" key="12">
    <source>
        <dbReference type="Proteomes" id="UP000437068"/>
    </source>
</evidence>
<dbReference type="Proteomes" id="UP000440367">
    <property type="component" value="Unassembled WGS sequence"/>
</dbReference>
<feature type="region of interest" description="Disordered" evidence="1">
    <location>
        <begin position="57"/>
        <end position="99"/>
    </location>
</feature>
<evidence type="ECO:0000313" key="9">
    <source>
        <dbReference type="EMBL" id="KAE9289393.1"/>
    </source>
</evidence>
<dbReference type="EMBL" id="QXGF01001626">
    <property type="protein sequence ID" value="KAE8928779.1"/>
    <property type="molecule type" value="Genomic_DNA"/>
</dbReference>
<reference evidence="10 11" key="1">
    <citation type="submission" date="2018-08" db="EMBL/GenBank/DDBJ databases">
        <title>Genomic investigation of the strawberry pathogen Phytophthora fragariae indicates pathogenicity is determined by transcriptional variation in three key races.</title>
        <authorList>
            <person name="Adams T.M."/>
            <person name="Armitage A.D."/>
            <person name="Sobczyk M.K."/>
            <person name="Bates H.J."/>
            <person name="Dunwell J.M."/>
            <person name="Nellist C.F."/>
            <person name="Harrison R.J."/>
        </authorList>
    </citation>
    <scope>NUCLEOTIDE SEQUENCE [LARGE SCALE GENOMIC DNA]</scope>
    <source>
        <strain evidence="9 12">A4</strain>
        <strain evidence="8 13">BC-1</strain>
        <strain evidence="7 11">NOV-27</strain>
        <strain evidence="6 14">NOV-5</strain>
        <strain evidence="4 15">NOV-71</strain>
        <strain evidence="3 10">NOV-9</strain>
        <strain evidence="5 16">ONT-3</strain>
    </source>
</reference>
<evidence type="ECO:0000313" key="14">
    <source>
        <dbReference type="Proteomes" id="UP000440732"/>
    </source>
</evidence>
<evidence type="ECO:0000313" key="13">
    <source>
        <dbReference type="Proteomes" id="UP000440367"/>
    </source>
</evidence>
<dbReference type="EMBL" id="QXGE01001693">
    <property type="protein sequence ID" value="KAE9289393.1"/>
    <property type="molecule type" value="Genomic_DNA"/>
</dbReference>
<evidence type="ECO:0000313" key="10">
    <source>
        <dbReference type="Proteomes" id="UP000429523"/>
    </source>
</evidence>
<keyword evidence="2" id="KW-0732">Signal</keyword>
<protein>
    <recommendedName>
        <fullName evidence="17">RxLR effector protein</fullName>
    </recommendedName>
</protein>
<dbReference type="Proteomes" id="UP000488956">
    <property type="component" value="Unassembled WGS sequence"/>
</dbReference>
<dbReference type="EMBL" id="QXFZ01001597">
    <property type="protein sequence ID" value="KAE9087861.1"/>
    <property type="molecule type" value="Genomic_DNA"/>
</dbReference>
<evidence type="ECO:0000313" key="16">
    <source>
        <dbReference type="Proteomes" id="UP000488956"/>
    </source>
</evidence>
<evidence type="ECO:0000313" key="11">
    <source>
        <dbReference type="Proteomes" id="UP000433483"/>
    </source>
</evidence>
<feature type="signal peptide" evidence="2">
    <location>
        <begin position="1"/>
        <end position="30"/>
    </location>
</feature>
<organism evidence="7 11">
    <name type="scientific">Phytophthora fragariae</name>
    <dbReference type="NCBI Taxonomy" id="53985"/>
    <lineage>
        <taxon>Eukaryota</taxon>
        <taxon>Sar</taxon>
        <taxon>Stramenopiles</taxon>
        <taxon>Oomycota</taxon>
        <taxon>Peronosporomycetes</taxon>
        <taxon>Peronosporales</taxon>
        <taxon>Peronosporaceae</taxon>
        <taxon>Phytophthora</taxon>
    </lineage>
</organism>
<dbReference type="EMBL" id="QXGA01001686">
    <property type="protein sequence ID" value="KAE9112964.1"/>
    <property type="molecule type" value="Genomic_DNA"/>
</dbReference>
<accession>A0A6A3WJ41</accession>
<dbReference type="Proteomes" id="UP000433483">
    <property type="component" value="Unassembled WGS sequence"/>
</dbReference>
<keyword evidence="11" id="KW-1185">Reference proteome</keyword>
<evidence type="ECO:0000313" key="6">
    <source>
        <dbReference type="EMBL" id="KAE9112964.1"/>
    </source>
</evidence>
<dbReference type="EMBL" id="QXGB01001745">
    <property type="protein sequence ID" value="KAE9186133.1"/>
    <property type="molecule type" value="Genomic_DNA"/>
</dbReference>
<evidence type="ECO:0000256" key="2">
    <source>
        <dbReference type="SAM" id="SignalP"/>
    </source>
</evidence>
<dbReference type="Proteomes" id="UP000441208">
    <property type="component" value="Unassembled WGS sequence"/>
</dbReference>
<gene>
    <name evidence="9" type="ORF">PF001_g20060</name>
    <name evidence="8" type="ORF">PF002_g21434</name>
    <name evidence="7" type="ORF">PF005_g20963</name>
    <name evidence="6" type="ORF">PF006_g19865</name>
    <name evidence="4" type="ORF">PF007_g20206</name>
    <name evidence="3" type="ORF">PF009_g21090</name>
    <name evidence="5" type="ORF">PF010_g19432</name>
</gene>
<evidence type="ECO:0000313" key="7">
    <source>
        <dbReference type="EMBL" id="KAE9186133.1"/>
    </source>
</evidence>
<dbReference type="Proteomes" id="UP000429523">
    <property type="component" value="Unassembled WGS sequence"/>
</dbReference>
<sequence length="99" mass="10901">MPTHLCRSLAYHFVFCVCCCLPLRNHQASSEISTVLRARGHSTRQLELARAAELEPQVDSTWLQSHRPVPTPRSDGDSKGSAAIRQTSSTCKLTVPVLS</sequence>
<proteinExistence type="predicted"/>
<evidence type="ECO:0000313" key="3">
    <source>
        <dbReference type="EMBL" id="KAE8928779.1"/>
    </source>
</evidence>
<evidence type="ECO:0000313" key="15">
    <source>
        <dbReference type="Proteomes" id="UP000441208"/>
    </source>
</evidence>
<dbReference type="AlphaFoldDB" id="A0A6A3WJ41"/>